<protein>
    <submittedName>
        <fullName evidence="1">Uncharacterized protein</fullName>
    </submittedName>
</protein>
<gene>
    <name evidence="1" type="ORF">Zmor_027681</name>
</gene>
<evidence type="ECO:0000313" key="2">
    <source>
        <dbReference type="Proteomes" id="UP001168821"/>
    </source>
</evidence>
<dbReference type="Proteomes" id="UP001168821">
    <property type="component" value="Unassembled WGS sequence"/>
</dbReference>
<proteinExistence type="predicted"/>
<reference evidence="1" key="1">
    <citation type="journal article" date="2023" name="G3 (Bethesda)">
        <title>Whole genome assemblies of Zophobas morio and Tenebrio molitor.</title>
        <authorList>
            <person name="Kaur S."/>
            <person name="Stinson S.A."/>
            <person name="diCenzo G.C."/>
        </authorList>
    </citation>
    <scope>NUCLEOTIDE SEQUENCE</scope>
    <source>
        <strain evidence="1">QUZm001</strain>
    </source>
</reference>
<name>A0AA38HPR3_9CUCU</name>
<organism evidence="1 2">
    <name type="scientific">Zophobas morio</name>
    <dbReference type="NCBI Taxonomy" id="2755281"/>
    <lineage>
        <taxon>Eukaryota</taxon>
        <taxon>Metazoa</taxon>
        <taxon>Ecdysozoa</taxon>
        <taxon>Arthropoda</taxon>
        <taxon>Hexapoda</taxon>
        <taxon>Insecta</taxon>
        <taxon>Pterygota</taxon>
        <taxon>Neoptera</taxon>
        <taxon>Endopterygota</taxon>
        <taxon>Coleoptera</taxon>
        <taxon>Polyphaga</taxon>
        <taxon>Cucujiformia</taxon>
        <taxon>Tenebrionidae</taxon>
        <taxon>Zophobas</taxon>
    </lineage>
</organism>
<sequence length="131" mass="14252">MGWVDGKVGSADPRYFLPIQAPTGRYTSNCYTNGYVNPPQFCALPPPVLEANPLAAALALSSSLRLNPKLPGYNHAEHLPLNPYVALLLSHYGKYAPVYGTGRGLYGYVAANNYHNNQPVGAYKIFEDHDG</sequence>
<evidence type="ECO:0000313" key="1">
    <source>
        <dbReference type="EMBL" id="KAJ3641164.1"/>
    </source>
</evidence>
<dbReference type="EMBL" id="JALNTZ010000009">
    <property type="protein sequence ID" value="KAJ3641164.1"/>
    <property type="molecule type" value="Genomic_DNA"/>
</dbReference>
<keyword evidence="2" id="KW-1185">Reference proteome</keyword>
<accession>A0AA38HPR3</accession>
<comment type="caution">
    <text evidence="1">The sequence shown here is derived from an EMBL/GenBank/DDBJ whole genome shotgun (WGS) entry which is preliminary data.</text>
</comment>
<dbReference type="AlphaFoldDB" id="A0AA38HPR3"/>